<dbReference type="EMBL" id="UYJE01007354">
    <property type="protein sequence ID" value="VDI54035.1"/>
    <property type="molecule type" value="Genomic_DNA"/>
</dbReference>
<feature type="compositionally biased region" description="Low complexity" evidence="1">
    <location>
        <begin position="221"/>
        <end position="271"/>
    </location>
</feature>
<protein>
    <submittedName>
        <fullName evidence="2">Uncharacterized protein</fullName>
    </submittedName>
</protein>
<dbReference type="AlphaFoldDB" id="A0A8B6FV49"/>
<accession>A0A8B6FV49</accession>
<feature type="non-terminal residue" evidence="2">
    <location>
        <position position="395"/>
    </location>
</feature>
<name>A0A8B6FV49_MYTGA</name>
<sequence>SCEIYRDNGQFAARCYSLDHCEEHCIHRCHEPLKLDDQRAHCYCDSQACADGIEMPIVTTHAPTTDVPALQQLDPYSCVSANCDKYEPFCNLFEINNNVEGRCIIFQAGQLCSPANDLSVHGGCYCSDSKCVSNALTDYNQKHTTATTLAPGYMCNKDICRSDTYCHIVNYQGVATSRCLVFNALQSCSSYTDVEGEGCICDNTICSINILNEFSLHNPETTTSTTTQSTTSSTIATTLSTKTPTSPSTTPSTTTTTTPTTTPYPTSRTTTTTAIPATTTIGTRTCHICGEMTFQIPCSSRQIGRDLPQTCKTGEDYCMTDIVQDAQGNVDVFKRCVDLATCENKWKKESAGLDYCKDYGVVLNPDAYSCHFCCTQDKCNSMLVPNKTTWYTKTN</sequence>
<gene>
    <name evidence="2" type="ORF">MGAL_10B059527</name>
</gene>
<dbReference type="OrthoDB" id="6144913at2759"/>
<evidence type="ECO:0000313" key="2">
    <source>
        <dbReference type="EMBL" id="VDI54035.1"/>
    </source>
</evidence>
<dbReference type="Proteomes" id="UP000596742">
    <property type="component" value="Unassembled WGS sequence"/>
</dbReference>
<evidence type="ECO:0000313" key="3">
    <source>
        <dbReference type="Proteomes" id="UP000596742"/>
    </source>
</evidence>
<keyword evidence="3" id="KW-1185">Reference proteome</keyword>
<reference evidence="2" key="1">
    <citation type="submission" date="2018-11" db="EMBL/GenBank/DDBJ databases">
        <authorList>
            <person name="Alioto T."/>
            <person name="Alioto T."/>
        </authorList>
    </citation>
    <scope>NUCLEOTIDE SEQUENCE</scope>
</reference>
<comment type="caution">
    <text evidence="2">The sequence shown here is derived from an EMBL/GenBank/DDBJ whole genome shotgun (WGS) entry which is preliminary data.</text>
</comment>
<evidence type="ECO:0000256" key="1">
    <source>
        <dbReference type="SAM" id="MobiDB-lite"/>
    </source>
</evidence>
<proteinExistence type="predicted"/>
<organism evidence="2 3">
    <name type="scientific">Mytilus galloprovincialis</name>
    <name type="common">Mediterranean mussel</name>
    <dbReference type="NCBI Taxonomy" id="29158"/>
    <lineage>
        <taxon>Eukaryota</taxon>
        <taxon>Metazoa</taxon>
        <taxon>Spiralia</taxon>
        <taxon>Lophotrochozoa</taxon>
        <taxon>Mollusca</taxon>
        <taxon>Bivalvia</taxon>
        <taxon>Autobranchia</taxon>
        <taxon>Pteriomorphia</taxon>
        <taxon>Mytilida</taxon>
        <taxon>Mytiloidea</taxon>
        <taxon>Mytilidae</taxon>
        <taxon>Mytilinae</taxon>
        <taxon>Mytilus</taxon>
    </lineage>
</organism>
<feature type="region of interest" description="Disordered" evidence="1">
    <location>
        <begin position="220"/>
        <end position="271"/>
    </location>
</feature>